<keyword evidence="2 7" id="KW-0813">Transport</keyword>
<feature type="transmembrane region" description="Helical" evidence="7">
    <location>
        <begin position="155"/>
        <end position="177"/>
    </location>
</feature>
<feature type="transmembrane region" description="Helical" evidence="7">
    <location>
        <begin position="604"/>
        <end position="624"/>
    </location>
</feature>
<feature type="domain" description="ABC transmembrane type-1" evidence="8">
    <location>
        <begin position="86"/>
        <end position="270"/>
    </location>
</feature>
<proteinExistence type="inferred from homology"/>
<evidence type="ECO:0000256" key="1">
    <source>
        <dbReference type="ARBA" id="ARBA00004651"/>
    </source>
</evidence>
<keyword evidence="3" id="KW-1003">Cell membrane</keyword>
<keyword evidence="5 7" id="KW-1133">Transmembrane helix</keyword>
<evidence type="ECO:0000256" key="3">
    <source>
        <dbReference type="ARBA" id="ARBA00022475"/>
    </source>
</evidence>
<feature type="transmembrane region" description="Helical" evidence="7">
    <location>
        <begin position="579"/>
        <end position="598"/>
    </location>
</feature>
<sequence length="774" mass="84377">MYACLRFLPGAFAVRRAVGPALFSTFVALFAVVSLLPVAWVFKTNAVGRIVSPGEIFAPPPEVFPDGFSLLPYVSILYDLDFLRPLANGIITTATTAVVCFLIGSMAAYAIARRGFRPGNTALTLVLAMGLLPPLAAVAPPLVRSAVLEVSHSRLAMLVPDLVVALPLAIWFLVSYFRELPAELGEAAKTDGTGPGTFWRIMLPIATPGVLTTAVLTFVFAWNQYLFARNPAIEERLRPVAAVLPELPNDLLPALSVVVTLPLVALVLGYQRLVVTGSPAVVEGDPGASTKDPAKVRARRVAPGVATAVLLLAQSWALLLFLRHGWDALAFQYPLNYGEGPLLDQAVRLAGLGNIYPGDLGDAPYTISNYPPFYLLVQAPFVWLFGPEFWYGRLISLASVGATALFVAFTLYTLTKDRIAALAAGLTFPAIPYVLRWSALGRVDLLGLALSWAGLFAVVRWPDRRRTMVLAALLFVAAVSTRQTYVLAAPLTAFVWLAVQGKRRRALELAGVSCGVGLFTFLSLNLATDGGFFLHTVTANINDFRWERVSFNALGALLACPLLLLGGLAVAWKAPRDRAWWLVMPYLALSFPSALLVGKVGSDVNYLLELSAALCLATGALIAWQRERPRLRALLISLLAVQVLALAQSSLVPSGLQDYVVDQEQEVAQLSRIVAEADGPVLTDEYMGLLPLNGKRIHLQPFEMTQLSRDGSWNQDRAVESVRKEKYSVIMMWEPPFAKDIKQDRWTEEMLGAVEASYEPEERLADMVVYRPRH</sequence>
<evidence type="ECO:0000256" key="7">
    <source>
        <dbReference type="RuleBase" id="RU363032"/>
    </source>
</evidence>
<organism evidence="9 10">
    <name type="scientific">Rubrobacter tropicus</name>
    <dbReference type="NCBI Taxonomy" id="2653851"/>
    <lineage>
        <taxon>Bacteria</taxon>
        <taxon>Bacillati</taxon>
        <taxon>Actinomycetota</taxon>
        <taxon>Rubrobacteria</taxon>
        <taxon>Rubrobacterales</taxon>
        <taxon>Rubrobacteraceae</taxon>
        <taxon>Rubrobacter</taxon>
    </lineage>
</organism>
<reference evidence="9 10" key="1">
    <citation type="submission" date="2019-10" db="EMBL/GenBank/DDBJ databases">
        <title>Rubrobacter sp nov SCSIO 52090 isolated from a deep-sea sediment in the South China Sea.</title>
        <authorList>
            <person name="Chen R.W."/>
        </authorList>
    </citation>
    <scope>NUCLEOTIDE SEQUENCE [LARGE SCALE GENOMIC DNA]</scope>
    <source>
        <strain evidence="9 10">SCSIO 52909</strain>
    </source>
</reference>
<dbReference type="KEGG" id="rub:GBA63_17520"/>
<evidence type="ECO:0000313" key="9">
    <source>
        <dbReference type="EMBL" id="QIN84250.1"/>
    </source>
</evidence>
<dbReference type="GO" id="GO:0005886">
    <property type="term" value="C:plasma membrane"/>
    <property type="evidence" value="ECO:0007669"/>
    <property type="project" value="UniProtKB-SubCell"/>
</dbReference>
<protein>
    <submittedName>
        <fullName evidence="9">ABC transporter permease subunit</fullName>
    </submittedName>
</protein>
<comment type="subcellular location">
    <subcellularLocation>
        <location evidence="1 7">Cell membrane</location>
        <topology evidence="1 7">Multi-pass membrane protein</topology>
    </subcellularLocation>
</comment>
<dbReference type="PANTHER" id="PTHR32243">
    <property type="entry name" value="MALTOSE TRANSPORT SYSTEM PERMEASE-RELATED"/>
    <property type="match status" value="1"/>
</dbReference>
<keyword evidence="6 7" id="KW-0472">Membrane</keyword>
<dbReference type="PANTHER" id="PTHR32243:SF18">
    <property type="entry name" value="INNER MEMBRANE ABC TRANSPORTER PERMEASE PROTEIN YCJP"/>
    <property type="match status" value="1"/>
</dbReference>
<feature type="transmembrane region" description="Helical" evidence="7">
    <location>
        <begin position="469"/>
        <end position="499"/>
    </location>
</feature>
<feature type="transmembrane region" description="Helical" evidence="7">
    <location>
        <begin position="390"/>
        <end position="412"/>
    </location>
</feature>
<accession>A0A6G8QCM4</accession>
<feature type="transmembrane region" description="Helical" evidence="7">
    <location>
        <begin position="445"/>
        <end position="462"/>
    </location>
</feature>
<dbReference type="GO" id="GO:0055085">
    <property type="term" value="P:transmembrane transport"/>
    <property type="evidence" value="ECO:0007669"/>
    <property type="project" value="InterPro"/>
</dbReference>
<dbReference type="SUPFAM" id="SSF161098">
    <property type="entry name" value="MetI-like"/>
    <property type="match status" value="1"/>
</dbReference>
<dbReference type="InterPro" id="IPR050901">
    <property type="entry name" value="BP-dep_ABC_trans_perm"/>
</dbReference>
<dbReference type="Proteomes" id="UP000501452">
    <property type="component" value="Chromosome"/>
</dbReference>
<evidence type="ECO:0000256" key="6">
    <source>
        <dbReference type="ARBA" id="ARBA00023136"/>
    </source>
</evidence>
<feature type="transmembrane region" description="Helical" evidence="7">
    <location>
        <begin position="553"/>
        <end position="572"/>
    </location>
</feature>
<name>A0A6G8QCM4_9ACTN</name>
<feature type="transmembrane region" description="Helical" evidence="7">
    <location>
        <begin position="90"/>
        <end position="111"/>
    </location>
</feature>
<evidence type="ECO:0000259" key="8">
    <source>
        <dbReference type="PROSITE" id="PS50928"/>
    </source>
</evidence>
<dbReference type="CDD" id="cd06261">
    <property type="entry name" value="TM_PBP2"/>
    <property type="match status" value="1"/>
</dbReference>
<feature type="transmembrane region" description="Helical" evidence="7">
    <location>
        <begin position="198"/>
        <end position="222"/>
    </location>
</feature>
<feature type="transmembrane region" description="Helical" evidence="7">
    <location>
        <begin position="21"/>
        <end position="42"/>
    </location>
</feature>
<dbReference type="InterPro" id="IPR035906">
    <property type="entry name" value="MetI-like_sf"/>
</dbReference>
<feature type="transmembrane region" description="Helical" evidence="7">
    <location>
        <begin position="301"/>
        <end position="322"/>
    </location>
</feature>
<gene>
    <name evidence="9" type="ORF">GBA63_17520</name>
</gene>
<dbReference type="EMBL" id="CP045119">
    <property type="protein sequence ID" value="QIN84250.1"/>
    <property type="molecule type" value="Genomic_DNA"/>
</dbReference>
<comment type="similarity">
    <text evidence="7">Belongs to the binding-protein-dependent transport system permease family.</text>
</comment>
<keyword evidence="10" id="KW-1185">Reference proteome</keyword>
<dbReference type="PROSITE" id="PS50928">
    <property type="entry name" value="ABC_TM1"/>
    <property type="match status" value="1"/>
</dbReference>
<feature type="transmembrane region" description="Helical" evidence="7">
    <location>
        <begin position="419"/>
        <end position="439"/>
    </location>
</feature>
<feature type="transmembrane region" description="Helical" evidence="7">
    <location>
        <begin position="123"/>
        <end position="143"/>
    </location>
</feature>
<evidence type="ECO:0000256" key="5">
    <source>
        <dbReference type="ARBA" id="ARBA00022989"/>
    </source>
</evidence>
<dbReference type="Gene3D" id="1.10.3720.10">
    <property type="entry name" value="MetI-like"/>
    <property type="match status" value="1"/>
</dbReference>
<feature type="transmembrane region" description="Helical" evidence="7">
    <location>
        <begin position="251"/>
        <end position="270"/>
    </location>
</feature>
<evidence type="ECO:0000313" key="10">
    <source>
        <dbReference type="Proteomes" id="UP000501452"/>
    </source>
</evidence>
<evidence type="ECO:0000256" key="4">
    <source>
        <dbReference type="ARBA" id="ARBA00022692"/>
    </source>
</evidence>
<keyword evidence="4 7" id="KW-0812">Transmembrane</keyword>
<evidence type="ECO:0000256" key="2">
    <source>
        <dbReference type="ARBA" id="ARBA00022448"/>
    </source>
</evidence>
<dbReference type="InterPro" id="IPR000515">
    <property type="entry name" value="MetI-like"/>
</dbReference>
<dbReference type="AlphaFoldDB" id="A0A6G8QCM4"/>
<dbReference type="Pfam" id="PF00528">
    <property type="entry name" value="BPD_transp_1"/>
    <property type="match status" value="1"/>
</dbReference>